<keyword evidence="11" id="KW-0206">Cytoskeleton</keyword>
<dbReference type="PANTHER" id="PTHR28113:SF1">
    <property type="entry name" value="DASH COMPLEX SUBUNIT DAM1"/>
    <property type="match status" value="1"/>
</dbReference>
<dbReference type="STRING" id="945553.A0A0D2MNC0"/>
<evidence type="ECO:0000256" key="13">
    <source>
        <dbReference type="ARBA" id="ARBA00023328"/>
    </source>
</evidence>
<evidence type="ECO:0000256" key="2">
    <source>
        <dbReference type="ARBA" id="ARBA00004186"/>
    </source>
</evidence>
<dbReference type="OrthoDB" id="5586015at2759"/>
<keyword evidence="6" id="KW-0158">Chromosome</keyword>
<gene>
    <name evidence="16" type="ORF">HYPSUDRAFT_37416</name>
</gene>
<evidence type="ECO:0000256" key="4">
    <source>
        <dbReference type="ARBA" id="ARBA00010073"/>
    </source>
</evidence>
<keyword evidence="9" id="KW-0159">Chromosome partition</keyword>
<name>A0A0D2MNC0_HYPSF</name>
<accession>A0A0D2MNC0</accession>
<dbReference type="Pfam" id="PF08653">
    <property type="entry name" value="DASH_Dam1"/>
    <property type="match status" value="1"/>
</dbReference>
<organism evidence="16 17">
    <name type="scientific">Hypholoma sublateritium (strain FD-334 SS-4)</name>
    <dbReference type="NCBI Taxonomy" id="945553"/>
    <lineage>
        <taxon>Eukaryota</taxon>
        <taxon>Fungi</taxon>
        <taxon>Dikarya</taxon>
        <taxon>Basidiomycota</taxon>
        <taxon>Agaricomycotina</taxon>
        <taxon>Agaricomycetes</taxon>
        <taxon>Agaricomycetidae</taxon>
        <taxon>Agaricales</taxon>
        <taxon>Agaricineae</taxon>
        <taxon>Strophariaceae</taxon>
        <taxon>Hypholoma</taxon>
    </lineage>
</organism>
<comment type="similarity">
    <text evidence="4">Belongs to the DASH complex DAM1 family.</text>
</comment>
<keyword evidence="13" id="KW-0137">Centromere</keyword>
<dbReference type="Proteomes" id="UP000054270">
    <property type="component" value="Unassembled WGS sequence"/>
</dbReference>
<feature type="region of interest" description="Disordered" evidence="15">
    <location>
        <begin position="152"/>
        <end position="176"/>
    </location>
</feature>
<evidence type="ECO:0000256" key="1">
    <source>
        <dbReference type="ARBA" id="ARBA00004123"/>
    </source>
</evidence>
<evidence type="ECO:0000313" key="16">
    <source>
        <dbReference type="EMBL" id="KJA25438.1"/>
    </source>
</evidence>
<dbReference type="PANTHER" id="PTHR28113">
    <property type="entry name" value="DASH COMPLEX SUBUNIT DAM1"/>
    <property type="match status" value="1"/>
</dbReference>
<sequence>MQQPTQTPHRTPLRRVSQGSLFRLSRSNAYPDAPHGLGFLEPAMSEFLDETETLHANLDGMRRLSDSLTTFNESFASWLYIMNMNALTTDWGQAPTEASFALAKRRAERDAVAAMEALQSRNAAKAREIQIANSVADKTTVTDSDMTFAGNTTTAAGTSTQKSGIPAKKKGVKPKLSAKEKKQRSAEIEKIVACLPLEFRGSDPTLRKHMETVIEGVMYAPDAVKLLDLVSAPDLNQARVNKCLVTLVNRKVVQKDSSTGTVLYHWKGIP</sequence>
<proteinExistence type="inferred from homology"/>
<evidence type="ECO:0000256" key="7">
    <source>
        <dbReference type="ARBA" id="ARBA00022490"/>
    </source>
</evidence>
<dbReference type="EMBL" id="KN817531">
    <property type="protein sequence ID" value="KJA25438.1"/>
    <property type="molecule type" value="Genomic_DNA"/>
</dbReference>
<dbReference type="GO" id="GO:0044732">
    <property type="term" value="C:mitotic spindle pole body"/>
    <property type="evidence" value="ECO:0007669"/>
    <property type="project" value="TreeGrafter"/>
</dbReference>
<dbReference type="GO" id="GO:1990537">
    <property type="term" value="C:mitotic spindle polar microtubule"/>
    <property type="evidence" value="ECO:0007669"/>
    <property type="project" value="TreeGrafter"/>
</dbReference>
<dbReference type="GO" id="GO:1990758">
    <property type="term" value="P:mitotic sister chromatid biorientation"/>
    <property type="evidence" value="ECO:0007669"/>
    <property type="project" value="TreeGrafter"/>
</dbReference>
<evidence type="ECO:0000313" key="17">
    <source>
        <dbReference type="Proteomes" id="UP000054270"/>
    </source>
</evidence>
<evidence type="ECO:0000256" key="8">
    <source>
        <dbReference type="ARBA" id="ARBA00022701"/>
    </source>
</evidence>
<evidence type="ECO:0000256" key="6">
    <source>
        <dbReference type="ARBA" id="ARBA00022454"/>
    </source>
</evidence>
<comment type="subcellular location">
    <subcellularLocation>
        <location evidence="3">Chromosome</location>
        <location evidence="3">Centromere</location>
        <location evidence="3">Kinetochore</location>
    </subcellularLocation>
    <subcellularLocation>
        <location evidence="2">Cytoplasm</location>
        <location evidence="2">Cytoskeleton</location>
        <location evidence="2">Spindle</location>
    </subcellularLocation>
    <subcellularLocation>
        <location evidence="1">Nucleus</location>
    </subcellularLocation>
</comment>
<dbReference type="OMA" id="YGLKMNA"/>
<dbReference type="GO" id="GO:0042729">
    <property type="term" value="C:DASH complex"/>
    <property type="evidence" value="ECO:0007669"/>
    <property type="project" value="InterPro"/>
</dbReference>
<evidence type="ECO:0000256" key="12">
    <source>
        <dbReference type="ARBA" id="ARBA00023242"/>
    </source>
</evidence>
<keyword evidence="8" id="KW-0493">Microtubule</keyword>
<keyword evidence="17" id="KW-1185">Reference proteome</keyword>
<dbReference type="AlphaFoldDB" id="A0A0D2MNC0"/>
<evidence type="ECO:0000256" key="9">
    <source>
        <dbReference type="ARBA" id="ARBA00022829"/>
    </source>
</evidence>
<keyword evidence="7" id="KW-0963">Cytoplasm</keyword>
<protein>
    <recommendedName>
        <fullName evidence="5">DASH complex subunit DAM1</fullName>
    </recommendedName>
    <alternativeName>
        <fullName evidence="14">Outer kinetochore protein DAM1</fullName>
    </alternativeName>
</protein>
<evidence type="ECO:0000256" key="14">
    <source>
        <dbReference type="ARBA" id="ARBA00030453"/>
    </source>
</evidence>
<dbReference type="InterPro" id="IPR013962">
    <property type="entry name" value="DASH_Dam1"/>
</dbReference>
<evidence type="ECO:0000256" key="15">
    <source>
        <dbReference type="SAM" id="MobiDB-lite"/>
    </source>
</evidence>
<evidence type="ECO:0000256" key="5">
    <source>
        <dbReference type="ARBA" id="ARBA00020497"/>
    </source>
</evidence>
<keyword evidence="10" id="KW-0995">Kinetochore</keyword>
<keyword evidence="12" id="KW-0539">Nucleus</keyword>
<reference evidence="17" key="1">
    <citation type="submission" date="2014-04" db="EMBL/GenBank/DDBJ databases">
        <title>Evolutionary Origins and Diversification of the Mycorrhizal Mutualists.</title>
        <authorList>
            <consortium name="DOE Joint Genome Institute"/>
            <consortium name="Mycorrhizal Genomics Consortium"/>
            <person name="Kohler A."/>
            <person name="Kuo A."/>
            <person name="Nagy L.G."/>
            <person name="Floudas D."/>
            <person name="Copeland A."/>
            <person name="Barry K.W."/>
            <person name="Cichocki N."/>
            <person name="Veneault-Fourrey C."/>
            <person name="LaButti K."/>
            <person name="Lindquist E.A."/>
            <person name="Lipzen A."/>
            <person name="Lundell T."/>
            <person name="Morin E."/>
            <person name="Murat C."/>
            <person name="Riley R."/>
            <person name="Ohm R."/>
            <person name="Sun H."/>
            <person name="Tunlid A."/>
            <person name="Henrissat B."/>
            <person name="Grigoriev I.V."/>
            <person name="Hibbett D.S."/>
            <person name="Martin F."/>
        </authorList>
    </citation>
    <scope>NUCLEOTIDE SEQUENCE [LARGE SCALE GENOMIC DNA]</scope>
    <source>
        <strain evidence="17">FD-334 SS-4</strain>
    </source>
</reference>
<evidence type="ECO:0000256" key="10">
    <source>
        <dbReference type="ARBA" id="ARBA00022838"/>
    </source>
</evidence>
<evidence type="ECO:0000256" key="3">
    <source>
        <dbReference type="ARBA" id="ARBA00004629"/>
    </source>
</evidence>
<evidence type="ECO:0000256" key="11">
    <source>
        <dbReference type="ARBA" id="ARBA00023212"/>
    </source>
</evidence>